<dbReference type="InterPro" id="IPR016181">
    <property type="entry name" value="Acyl_CoA_acyltransferase"/>
</dbReference>
<organism evidence="5 6">
    <name type="scientific">Halostreptopolyspora alba</name>
    <dbReference type="NCBI Taxonomy" id="2487137"/>
    <lineage>
        <taxon>Bacteria</taxon>
        <taxon>Bacillati</taxon>
        <taxon>Actinomycetota</taxon>
        <taxon>Actinomycetes</taxon>
        <taxon>Streptosporangiales</taxon>
        <taxon>Nocardiopsidaceae</taxon>
        <taxon>Halostreptopolyspora</taxon>
    </lineage>
</organism>
<dbReference type="InterPro" id="IPR050680">
    <property type="entry name" value="YpeA/RimI_acetyltransf"/>
</dbReference>
<dbReference type="Pfam" id="PF24553">
    <property type="entry name" value="Rv0428c_C"/>
    <property type="match status" value="1"/>
</dbReference>
<keyword evidence="6" id="KW-1185">Reference proteome</keyword>
<evidence type="ECO:0000259" key="4">
    <source>
        <dbReference type="PROSITE" id="PS51186"/>
    </source>
</evidence>
<dbReference type="EMBL" id="RJMB01000002">
    <property type="protein sequence ID" value="RNL86929.1"/>
    <property type="molecule type" value="Genomic_DNA"/>
</dbReference>
<dbReference type="PANTHER" id="PTHR43420:SF44">
    <property type="entry name" value="ACETYLTRANSFERASE YPEA"/>
    <property type="match status" value="1"/>
</dbReference>
<dbReference type="InterPro" id="IPR056935">
    <property type="entry name" value="Rv0428c-like_C"/>
</dbReference>
<keyword evidence="2" id="KW-0012">Acyltransferase</keyword>
<dbReference type="GO" id="GO:0016747">
    <property type="term" value="F:acyltransferase activity, transferring groups other than amino-acyl groups"/>
    <property type="evidence" value="ECO:0007669"/>
    <property type="project" value="InterPro"/>
</dbReference>
<evidence type="ECO:0000256" key="2">
    <source>
        <dbReference type="ARBA" id="ARBA00023315"/>
    </source>
</evidence>
<dbReference type="PROSITE" id="PS51186">
    <property type="entry name" value="GNAT"/>
    <property type="match status" value="1"/>
</dbReference>
<protein>
    <submittedName>
        <fullName evidence="5">GNAT family N-acetyltransferase</fullName>
    </submittedName>
</protein>
<name>A0A3N0EGY7_9ACTN</name>
<comment type="caution">
    <text evidence="5">The sequence shown here is derived from an EMBL/GenBank/DDBJ whole genome shotgun (WGS) entry which is preliminary data.</text>
</comment>
<feature type="compositionally biased region" description="Basic and acidic residues" evidence="3">
    <location>
        <begin position="9"/>
        <end position="18"/>
    </location>
</feature>
<proteinExistence type="predicted"/>
<feature type="domain" description="N-acetyltransferase" evidence="4">
    <location>
        <begin position="142"/>
        <end position="278"/>
    </location>
</feature>
<dbReference type="InterPro" id="IPR000182">
    <property type="entry name" value="GNAT_dom"/>
</dbReference>
<evidence type="ECO:0000313" key="6">
    <source>
        <dbReference type="Proteomes" id="UP000269198"/>
    </source>
</evidence>
<evidence type="ECO:0000256" key="3">
    <source>
        <dbReference type="SAM" id="MobiDB-lite"/>
    </source>
</evidence>
<dbReference type="AlphaFoldDB" id="A0A3N0EGY7"/>
<dbReference type="PANTHER" id="PTHR43420">
    <property type="entry name" value="ACETYLTRANSFERASE"/>
    <property type="match status" value="1"/>
</dbReference>
<evidence type="ECO:0000313" key="5">
    <source>
        <dbReference type="EMBL" id="RNL86929.1"/>
    </source>
</evidence>
<gene>
    <name evidence="5" type="ORF">EFW17_03430</name>
</gene>
<accession>A0A3N0EGY7</accession>
<dbReference type="CDD" id="cd04301">
    <property type="entry name" value="NAT_SF"/>
    <property type="match status" value="1"/>
</dbReference>
<sequence length="278" mass="30238">MQTTGVRNDGYEVGHGRTTDTGVAPVDAQRIERHATSAWPAPISHRVDGWLLRHTPGMRRLRSGNTALPLSSDGGRPGLAAVEAFYRDRGLPAAIQVSPAAQHTELDTYLSERGYRFDTPVQVLTASADAVAAAPHPPTWTVRVDDAPTPGWLKAFVDLDAQHDSRALAERVIAEVDLPAAYTRIDDGHRTIGIGAFVGGDDRWAGVYCMATHPGYRRRGVAAAILRAGAQWVAERAITGLYLQVTRSNTAARALYARAGFAHAYGYHYRLRTLQHGR</sequence>
<dbReference type="Gene3D" id="3.40.630.30">
    <property type="match status" value="1"/>
</dbReference>
<dbReference type="Proteomes" id="UP000269198">
    <property type="component" value="Unassembled WGS sequence"/>
</dbReference>
<dbReference type="SUPFAM" id="SSF55729">
    <property type="entry name" value="Acyl-CoA N-acyltransferases (Nat)"/>
    <property type="match status" value="1"/>
</dbReference>
<reference evidence="5 6" key="1">
    <citation type="submission" date="2018-11" db="EMBL/GenBank/DDBJ databases">
        <title>The genome draft of YIM 96095.</title>
        <authorList>
            <person name="Tang S.-K."/>
            <person name="Chunyu W.-X."/>
            <person name="Feng Y.-Z."/>
        </authorList>
    </citation>
    <scope>NUCLEOTIDE SEQUENCE [LARGE SCALE GENOMIC DNA]</scope>
    <source>
        <strain evidence="5 6">YIM 96095</strain>
    </source>
</reference>
<evidence type="ECO:0000256" key="1">
    <source>
        <dbReference type="ARBA" id="ARBA00022679"/>
    </source>
</evidence>
<keyword evidence="1 5" id="KW-0808">Transferase</keyword>
<feature type="region of interest" description="Disordered" evidence="3">
    <location>
        <begin position="1"/>
        <end position="22"/>
    </location>
</feature>